<dbReference type="GO" id="GO:0005634">
    <property type="term" value="C:nucleus"/>
    <property type="evidence" value="ECO:0007669"/>
    <property type="project" value="UniProtKB-SubCell"/>
</dbReference>
<evidence type="ECO:0000256" key="1">
    <source>
        <dbReference type="ARBA" id="ARBA00004123"/>
    </source>
</evidence>
<name>A0A6A3D311_HIBSY</name>
<evidence type="ECO:0000259" key="7">
    <source>
        <dbReference type="PROSITE" id="PS50863"/>
    </source>
</evidence>
<dbReference type="EMBL" id="VEPZ02000089">
    <property type="protein sequence ID" value="KAE8733762.1"/>
    <property type="molecule type" value="Genomic_DNA"/>
</dbReference>
<dbReference type="Proteomes" id="UP000436088">
    <property type="component" value="Unassembled WGS sequence"/>
</dbReference>
<dbReference type="PROSITE" id="PS50863">
    <property type="entry name" value="B3"/>
    <property type="match status" value="1"/>
</dbReference>
<feature type="region of interest" description="Disordered" evidence="6">
    <location>
        <begin position="1"/>
        <end position="42"/>
    </location>
</feature>
<dbReference type="AlphaFoldDB" id="A0A6A3D311"/>
<proteinExistence type="predicted"/>
<evidence type="ECO:0000256" key="2">
    <source>
        <dbReference type="ARBA" id="ARBA00023015"/>
    </source>
</evidence>
<keyword evidence="2" id="KW-0805">Transcription regulation</keyword>
<gene>
    <name evidence="8" type="ORF">F3Y22_tig00000991pilonHSYRG00069</name>
</gene>
<dbReference type="CDD" id="cd10017">
    <property type="entry name" value="B3_DNA"/>
    <property type="match status" value="1"/>
</dbReference>
<evidence type="ECO:0000313" key="8">
    <source>
        <dbReference type="EMBL" id="KAE8733762.1"/>
    </source>
</evidence>
<dbReference type="Pfam" id="PF03754">
    <property type="entry name" value="At2g31720-like"/>
    <property type="match status" value="1"/>
</dbReference>
<dbReference type="InterPro" id="IPR003340">
    <property type="entry name" value="B3_DNA-bd"/>
</dbReference>
<dbReference type="SUPFAM" id="SSF101936">
    <property type="entry name" value="DNA-binding pseudobarrel domain"/>
    <property type="match status" value="1"/>
</dbReference>
<dbReference type="Gene3D" id="2.40.330.10">
    <property type="entry name" value="DNA-binding pseudobarrel domain"/>
    <property type="match status" value="1"/>
</dbReference>
<feature type="region of interest" description="Disordered" evidence="6">
    <location>
        <begin position="77"/>
        <end position="110"/>
    </location>
</feature>
<organism evidence="8 9">
    <name type="scientific">Hibiscus syriacus</name>
    <name type="common">Rose of Sharon</name>
    <dbReference type="NCBI Taxonomy" id="106335"/>
    <lineage>
        <taxon>Eukaryota</taxon>
        <taxon>Viridiplantae</taxon>
        <taxon>Streptophyta</taxon>
        <taxon>Embryophyta</taxon>
        <taxon>Tracheophyta</taxon>
        <taxon>Spermatophyta</taxon>
        <taxon>Magnoliopsida</taxon>
        <taxon>eudicotyledons</taxon>
        <taxon>Gunneridae</taxon>
        <taxon>Pentapetalae</taxon>
        <taxon>rosids</taxon>
        <taxon>malvids</taxon>
        <taxon>Malvales</taxon>
        <taxon>Malvaceae</taxon>
        <taxon>Malvoideae</taxon>
        <taxon>Hibiscus</taxon>
    </lineage>
</organism>
<keyword evidence="4" id="KW-0804">Transcription</keyword>
<keyword evidence="5" id="KW-0539">Nucleus</keyword>
<evidence type="ECO:0000256" key="4">
    <source>
        <dbReference type="ARBA" id="ARBA00023163"/>
    </source>
</evidence>
<reference evidence="8" key="1">
    <citation type="submission" date="2019-09" db="EMBL/GenBank/DDBJ databases">
        <title>Draft genome information of white flower Hibiscus syriacus.</title>
        <authorList>
            <person name="Kim Y.-M."/>
        </authorList>
    </citation>
    <scope>NUCLEOTIDE SEQUENCE [LARGE SCALE GENOMIC DNA]</scope>
    <source>
        <strain evidence="8">YM2019G1</strain>
    </source>
</reference>
<dbReference type="PANTHER" id="PTHR31541">
    <property type="entry name" value="B3 DOMAIN PLANT PROTEIN-RELATED"/>
    <property type="match status" value="1"/>
</dbReference>
<keyword evidence="3" id="KW-0238">DNA-binding</keyword>
<accession>A0A6A3D311</accession>
<comment type="caution">
    <text evidence="8">The sequence shown here is derived from an EMBL/GenBank/DDBJ whole genome shotgun (WGS) entry which is preliminary data.</text>
</comment>
<dbReference type="OrthoDB" id="986572at2759"/>
<evidence type="ECO:0000256" key="3">
    <source>
        <dbReference type="ARBA" id="ARBA00023125"/>
    </source>
</evidence>
<evidence type="ECO:0000256" key="5">
    <source>
        <dbReference type="ARBA" id="ARBA00023242"/>
    </source>
</evidence>
<protein>
    <recommendedName>
        <fullName evidence="7">TF-B3 domain-containing protein</fullName>
    </recommendedName>
</protein>
<evidence type="ECO:0000313" key="9">
    <source>
        <dbReference type="Proteomes" id="UP000436088"/>
    </source>
</evidence>
<dbReference type="GO" id="GO:0003677">
    <property type="term" value="F:DNA binding"/>
    <property type="evidence" value="ECO:0007669"/>
    <property type="project" value="UniProtKB-KW"/>
</dbReference>
<dbReference type="InterPro" id="IPR015300">
    <property type="entry name" value="DNA-bd_pseudobarrel_sf"/>
</dbReference>
<comment type="subcellular location">
    <subcellularLocation>
        <location evidence="1">Nucleus</location>
    </subcellularLocation>
</comment>
<dbReference type="PANTHER" id="PTHR31541:SF60">
    <property type="entry name" value="TF-B3 DOMAIN-CONTAINING PROTEIN"/>
    <property type="match status" value="1"/>
</dbReference>
<keyword evidence="9" id="KW-1185">Reference proteome</keyword>
<evidence type="ECO:0000256" key="6">
    <source>
        <dbReference type="SAM" id="MobiDB-lite"/>
    </source>
</evidence>
<dbReference type="InterPro" id="IPR005508">
    <property type="entry name" value="At2g31720-like"/>
</dbReference>
<sequence length="250" mass="28233">MAVEVAGGREQGMDGAAAQDKLITENLESNKPSALSGVHDDESNKSHRILRLFGADIICRNYPETCSMKPEERVDDGRLRLESGEFSRAAKKPRQKDTSGRHQPVPDLPETFKDIINGMGGSGEKLIIQKKLYSTDLSKGHCRLSVPLNQVKVEFLTDEEKNLLEQSSKKSIEALIIEPCLRKSKMFLKRWEMRKPNGKPSSVIYVFTGRWNSLAKDNELKEGDLIQMWSFRQNSKLCFALVLVYPHLGE</sequence>
<feature type="domain" description="TF-B3" evidence="7">
    <location>
        <begin position="189"/>
        <end position="245"/>
    </location>
</feature>